<evidence type="ECO:0000256" key="4">
    <source>
        <dbReference type="ARBA" id="ARBA00022917"/>
    </source>
</evidence>
<evidence type="ECO:0000256" key="1">
    <source>
        <dbReference type="ARBA" id="ARBA00010699"/>
    </source>
</evidence>
<organism evidence="7">
    <name type="scientific">Oppiella nova</name>
    <dbReference type="NCBI Taxonomy" id="334625"/>
    <lineage>
        <taxon>Eukaryota</taxon>
        <taxon>Metazoa</taxon>
        <taxon>Ecdysozoa</taxon>
        <taxon>Arthropoda</taxon>
        <taxon>Chelicerata</taxon>
        <taxon>Arachnida</taxon>
        <taxon>Acari</taxon>
        <taxon>Acariformes</taxon>
        <taxon>Sarcoptiformes</taxon>
        <taxon>Oribatida</taxon>
        <taxon>Brachypylina</taxon>
        <taxon>Oppioidea</taxon>
        <taxon>Oppiidae</taxon>
        <taxon>Oppiella</taxon>
    </lineage>
</organism>
<evidence type="ECO:0000259" key="5">
    <source>
        <dbReference type="Pfam" id="PF00551"/>
    </source>
</evidence>
<name>A0A7R9QFK1_9ACAR</name>
<keyword evidence="4" id="KW-0648">Protein biosynthesis</keyword>
<dbReference type="EMBL" id="CAJPVJ010001230">
    <property type="protein sequence ID" value="CAG2164334.1"/>
    <property type="molecule type" value="Genomic_DNA"/>
</dbReference>
<proteinExistence type="inferred from homology"/>
<dbReference type="InterPro" id="IPR011034">
    <property type="entry name" value="Formyl_transferase-like_C_sf"/>
</dbReference>
<sequence>MLNSMLCHKCHRKLLATLLGRTSTTIGTIGSLHRRLSVVFYGSDEFSLETLKVLNHHFKRHTSGDTTALITRLEVVLSSRHNIISRFAQQNQLTSHEFPYELPPKIYDLGVVSSFGYLIPNRAIKACRLGMLNIHGSLLPRWRGAAPVNYAVLHGDPITGITIMRVKPKKFDIGDIVLQMDYKIPHRMTAKQLKAQLAPAGAQLLWKCLLDLENNLNNSKPQPNEGITFAPKFDETYGLINWSTMTATDIDRRFRAFVDFIDICTHWTDGTPVKLYDIVDPQVVSTLQLNRLSSQSKPKPGLVYYHKKRRILCISCADNTWSAFGSVTLKGHKRMSALQFNNGFISRHESELILGHQMQSVL</sequence>
<dbReference type="AlphaFoldDB" id="A0A7R9QFK1"/>
<comment type="similarity">
    <text evidence="1">Belongs to the Fmt family.</text>
</comment>
<gene>
    <name evidence="7" type="ORF">ONB1V03_LOCUS3890</name>
</gene>
<evidence type="ECO:0000313" key="8">
    <source>
        <dbReference type="Proteomes" id="UP000728032"/>
    </source>
</evidence>
<feature type="domain" description="Formyl transferase N-terminal" evidence="5">
    <location>
        <begin position="88"/>
        <end position="206"/>
    </location>
</feature>
<protein>
    <recommendedName>
        <fullName evidence="2">methionyl-tRNA formyltransferase</fullName>
        <ecNumber evidence="2">2.1.2.9</ecNumber>
    </recommendedName>
</protein>
<evidence type="ECO:0000313" key="7">
    <source>
        <dbReference type="EMBL" id="CAD7642984.1"/>
    </source>
</evidence>
<dbReference type="Proteomes" id="UP000728032">
    <property type="component" value="Unassembled WGS sequence"/>
</dbReference>
<dbReference type="GO" id="GO:0004479">
    <property type="term" value="F:methionyl-tRNA formyltransferase activity"/>
    <property type="evidence" value="ECO:0007669"/>
    <property type="project" value="UniProtKB-EC"/>
</dbReference>
<dbReference type="EC" id="2.1.2.9" evidence="2"/>
<dbReference type="InterPro" id="IPR036477">
    <property type="entry name" value="Formyl_transf_N_sf"/>
</dbReference>
<dbReference type="Pfam" id="PF00551">
    <property type="entry name" value="Formyl_trans_N"/>
    <property type="match status" value="1"/>
</dbReference>
<dbReference type="InterPro" id="IPR005793">
    <property type="entry name" value="Formyl_trans_C"/>
</dbReference>
<dbReference type="InterPro" id="IPR002376">
    <property type="entry name" value="Formyl_transf_N"/>
</dbReference>
<dbReference type="Gene3D" id="3.40.50.12230">
    <property type="match status" value="1"/>
</dbReference>
<evidence type="ECO:0000256" key="3">
    <source>
        <dbReference type="ARBA" id="ARBA00022679"/>
    </source>
</evidence>
<reference evidence="7" key="1">
    <citation type="submission" date="2020-11" db="EMBL/GenBank/DDBJ databases">
        <authorList>
            <person name="Tran Van P."/>
        </authorList>
    </citation>
    <scope>NUCLEOTIDE SEQUENCE</scope>
</reference>
<keyword evidence="3" id="KW-0808">Transferase</keyword>
<evidence type="ECO:0000256" key="2">
    <source>
        <dbReference type="ARBA" id="ARBA00012261"/>
    </source>
</evidence>
<dbReference type="Pfam" id="PF02911">
    <property type="entry name" value="Formyl_trans_C"/>
    <property type="match status" value="1"/>
</dbReference>
<feature type="domain" description="Formyl transferase C-terminal" evidence="6">
    <location>
        <begin position="237"/>
        <end position="344"/>
    </location>
</feature>
<dbReference type="CDD" id="cd08646">
    <property type="entry name" value="FMT_core_Met-tRNA-FMT_N"/>
    <property type="match status" value="1"/>
</dbReference>
<dbReference type="PANTHER" id="PTHR11138:SF5">
    <property type="entry name" value="METHIONYL-TRNA FORMYLTRANSFERASE, MITOCHONDRIAL"/>
    <property type="match status" value="1"/>
</dbReference>
<dbReference type="EMBL" id="OC916055">
    <property type="protein sequence ID" value="CAD7642984.1"/>
    <property type="molecule type" value="Genomic_DNA"/>
</dbReference>
<evidence type="ECO:0000259" key="6">
    <source>
        <dbReference type="Pfam" id="PF02911"/>
    </source>
</evidence>
<dbReference type="SUPFAM" id="SSF50486">
    <property type="entry name" value="FMT C-terminal domain-like"/>
    <property type="match status" value="1"/>
</dbReference>
<dbReference type="GO" id="GO:0005739">
    <property type="term" value="C:mitochondrion"/>
    <property type="evidence" value="ECO:0007669"/>
    <property type="project" value="TreeGrafter"/>
</dbReference>
<accession>A0A7R9QFK1</accession>
<keyword evidence="8" id="KW-1185">Reference proteome</keyword>
<dbReference type="OrthoDB" id="10268103at2759"/>
<dbReference type="SUPFAM" id="SSF53328">
    <property type="entry name" value="Formyltransferase"/>
    <property type="match status" value="1"/>
</dbReference>
<dbReference type="PANTHER" id="PTHR11138">
    <property type="entry name" value="METHIONYL-TRNA FORMYLTRANSFERASE"/>
    <property type="match status" value="1"/>
</dbReference>
<dbReference type="InterPro" id="IPR041711">
    <property type="entry name" value="Met-tRNA-FMT_N"/>
</dbReference>